<gene>
    <name evidence="1" type="ORF">ARMSODRAFT_1028180</name>
</gene>
<name>A0A2H3B675_9AGAR</name>
<reference evidence="2" key="1">
    <citation type="journal article" date="2017" name="Nat. Ecol. Evol.">
        <title>Genome expansion and lineage-specific genetic innovations in the forest pathogenic fungi Armillaria.</title>
        <authorList>
            <person name="Sipos G."/>
            <person name="Prasanna A.N."/>
            <person name="Walter M.C."/>
            <person name="O'Connor E."/>
            <person name="Balint B."/>
            <person name="Krizsan K."/>
            <person name="Kiss B."/>
            <person name="Hess J."/>
            <person name="Varga T."/>
            <person name="Slot J."/>
            <person name="Riley R."/>
            <person name="Boka B."/>
            <person name="Rigling D."/>
            <person name="Barry K."/>
            <person name="Lee J."/>
            <person name="Mihaltcheva S."/>
            <person name="LaButti K."/>
            <person name="Lipzen A."/>
            <person name="Waldron R."/>
            <person name="Moloney N.M."/>
            <person name="Sperisen C."/>
            <person name="Kredics L."/>
            <person name="Vagvoelgyi C."/>
            <person name="Patrignani A."/>
            <person name="Fitzpatrick D."/>
            <person name="Nagy I."/>
            <person name="Doyle S."/>
            <person name="Anderson J.B."/>
            <person name="Grigoriev I.V."/>
            <person name="Gueldener U."/>
            <person name="Muensterkoetter M."/>
            <person name="Nagy L.G."/>
        </authorList>
    </citation>
    <scope>NUCLEOTIDE SEQUENCE [LARGE SCALE GENOMIC DNA]</scope>
    <source>
        <strain evidence="2">28-4</strain>
    </source>
</reference>
<keyword evidence="2" id="KW-1185">Reference proteome</keyword>
<dbReference type="Proteomes" id="UP000218334">
    <property type="component" value="Unassembled WGS sequence"/>
</dbReference>
<evidence type="ECO:0000313" key="2">
    <source>
        <dbReference type="Proteomes" id="UP000218334"/>
    </source>
</evidence>
<dbReference type="AlphaFoldDB" id="A0A2H3B675"/>
<proteinExistence type="predicted"/>
<protein>
    <submittedName>
        <fullName evidence="1">Uncharacterized protein</fullName>
    </submittedName>
</protein>
<accession>A0A2H3B675</accession>
<organism evidence="1 2">
    <name type="scientific">Armillaria solidipes</name>
    <dbReference type="NCBI Taxonomy" id="1076256"/>
    <lineage>
        <taxon>Eukaryota</taxon>
        <taxon>Fungi</taxon>
        <taxon>Dikarya</taxon>
        <taxon>Basidiomycota</taxon>
        <taxon>Agaricomycotina</taxon>
        <taxon>Agaricomycetes</taxon>
        <taxon>Agaricomycetidae</taxon>
        <taxon>Agaricales</taxon>
        <taxon>Marasmiineae</taxon>
        <taxon>Physalacriaceae</taxon>
        <taxon>Armillaria</taxon>
    </lineage>
</organism>
<dbReference type="EMBL" id="KZ293537">
    <property type="protein sequence ID" value="PBK58546.1"/>
    <property type="molecule type" value="Genomic_DNA"/>
</dbReference>
<evidence type="ECO:0000313" key="1">
    <source>
        <dbReference type="EMBL" id="PBK58546.1"/>
    </source>
</evidence>
<sequence>MNRFLAEDYRHIGRHPEAPISSWFYPPERPVAFKGKMLLSILLICFKFVVSNGFQFDEFTGTVLSIGIPITLSWHFDIGDPDKVFFQRKDIGQQFFFQGDGIPAEFTHPNGTLNVTFPSNGRFAVDVIANGTDALNLIDST</sequence>